<protein>
    <submittedName>
        <fullName evidence="1">PREDICTED: PRUPE_6G142600</fullName>
    </submittedName>
</protein>
<accession>A0A5E4FL32</accession>
<evidence type="ECO:0000313" key="1">
    <source>
        <dbReference type="EMBL" id="VVA27870.1"/>
    </source>
</evidence>
<dbReference type="AlphaFoldDB" id="A0A5E4FL32"/>
<dbReference type="InParanoid" id="A0A5E4FL32"/>
<sequence>MMKPHVAVEIDRKKLQPKEELAAKNEGKSTYQKVDEKTSASFLIRLSNNCSLEHHFLPQKPLYGSSSLIFREIYAEVFYRDEFLRGAFMNRFVQQPKETKLVSASVVSSATVVSKKIVNAIVAERSRTGAVSFDVEIYGKVLVKGDGNGYLFFVKIQNLGFLSIVKS</sequence>
<dbReference type="Gramene" id="VVA27870">
    <property type="protein sequence ID" value="VVA27870"/>
    <property type="gene ID" value="Prudul26B011067"/>
</dbReference>
<evidence type="ECO:0000313" key="2">
    <source>
        <dbReference type="Proteomes" id="UP000327085"/>
    </source>
</evidence>
<organism evidence="1 2">
    <name type="scientific">Prunus dulcis</name>
    <name type="common">Almond</name>
    <name type="synonym">Amygdalus dulcis</name>
    <dbReference type="NCBI Taxonomy" id="3755"/>
    <lineage>
        <taxon>Eukaryota</taxon>
        <taxon>Viridiplantae</taxon>
        <taxon>Streptophyta</taxon>
        <taxon>Embryophyta</taxon>
        <taxon>Tracheophyta</taxon>
        <taxon>Spermatophyta</taxon>
        <taxon>Magnoliopsida</taxon>
        <taxon>eudicotyledons</taxon>
        <taxon>Gunneridae</taxon>
        <taxon>Pentapetalae</taxon>
        <taxon>rosids</taxon>
        <taxon>fabids</taxon>
        <taxon>Rosales</taxon>
        <taxon>Rosaceae</taxon>
        <taxon>Amygdaloideae</taxon>
        <taxon>Amygdaleae</taxon>
        <taxon>Prunus</taxon>
    </lineage>
</organism>
<dbReference type="EMBL" id="CABIKO010000129">
    <property type="protein sequence ID" value="VVA27870.1"/>
    <property type="molecule type" value="Genomic_DNA"/>
</dbReference>
<reference evidence="2" key="1">
    <citation type="journal article" date="2020" name="Plant J.">
        <title>Transposons played a major role in the diversification between the closely related almond and peach genomes: results from the almond genome sequence.</title>
        <authorList>
            <person name="Alioto T."/>
            <person name="Alexiou K.G."/>
            <person name="Bardil A."/>
            <person name="Barteri F."/>
            <person name="Castanera R."/>
            <person name="Cruz F."/>
            <person name="Dhingra A."/>
            <person name="Duval H."/>
            <person name="Fernandez I Marti A."/>
            <person name="Frias L."/>
            <person name="Galan B."/>
            <person name="Garcia J.L."/>
            <person name="Howad W."/>
            <person name="Gomez-Garrido J."/>
            <person name="Gut M."/>
            <person name="Julca I."/>
            <person name="Morata J."/>
            <person name="Puigdomenech P."/>
            <person name="Ribeca P."/>
            <person name="Rubio Cabetas M.J."/>
            <person name="Vlasova A."/>
            <person name="Wirthensohn M."/>
            <person name="Garcia-Mas J."/>
            <person name="Gabaldon T."/>
            <person name="Casacuberta J.M."/>
            <person name="Arus P."/>
        </authorList>
    </citation>
    <scope>NUCLEOTIDE SEQUENCE [LARGE SCALE GENOMIC DNA]</scope>
    <source>
        <strain evidence="2">cv. Texas</strain>
    </source>
</reference>
<proteinExistence type="predicted"/>
<name>A0A5E4FL32_PRUDU</name>
<dbReference type="Proteomes" id="UP000327085">
    <property type="component" value="Chromosome 6"/>
</dbReference>
<gene>
    <name evidence="1" type="ORF">ALMOND_2B011067</name>
</gene>